<comment type="caution">
    <text evidence="1">The sequence shown here is derived from an EMBL/GenBank/DDBJ whole genome shotgun (WGS) entry which is preliminary data.</text>
</comment>
<sequence>MSLIYRVKGLNSFIKSTMKKKSEARKYVGRELNRSALRIERQAKFYAPWDTGYLSMTIYSFMESDLRAIVSAPAYYAVFVELGTRKMSAQLFLYPAVQEEFPILMSHLKKMFGK</sequence>
<gene>
    <name evidence="1" type="ORF">DBT54_05900</name>
</gene>
<name>A0A329NW75_9LACT</name>
<evidence type="ECO:0000313" key="1">
    <source>
        <dbReference type="EMBL" id="RAV79150.1"/>
    </source>
</evidence>
<dbReference type="RefSeq" id="WP_111821870.1">
    <property type="nucleotide sequence ID" value="NZ_JAMDYC010000002.1"/>
</dbReference>
<dbReference type="AlphaFoldDB" id="A0A329NW75"/>
<proteinExistence type="predicted"/>
<dbReference type="NCBIfam" id="TIGR01725">
    <property type="entry name" value="phge_HK97_gp10"/>
    <property type="match status" value="1"/>
</dbReference>
<organism evidence="1 2">
    <name type="scientific">Aerococcus urinae</name>
    <dbReference type="NCBI Taxonomy" id="1376"/>
    <lineage>
        <taxon>Bacteria</taxon>
        <taxon>Bacillati</taxon>
        <taxon>Bacillota</taxon>
        <taxon>Bacilli</taxon>
        <taxon>Lactobacillales</taxon>
        <taxon>Aerococcaceae</taxon>
        <taxon>Aerococcus</taxon>
    </lineage>
</organism>
<dbReference type="InterPro" id="IPR010064">
    <property type="entry name" value="HK97-gp10_tail"/>
</dbReference>
<reference evidence="1 2" key="1">
    <citation type="submission" date="2018-04" db="EMBL/GenBank/DDBJ databases">
        <title>Aerococcus urinae genomes.</title>
        <authorList>
            <person name="Hilt E."/>
            <person name="Gilbert N.M."/>
            <person name="Thomas-White K."/>
            <person name="Putonti C."/>
            <person name="Lewis A.L."/>
            <person name="Visck K.L."/>
            <person name="Wolfe A.J."/>
        </authorList>
    </citation>
    <scope>NUCLEOTIDE SEQUENCE [LARGE SCALE GENOMIC DNA]</scope>
    <source>
        <strain evidence="1 2">UMB7480</strain>
    </source>
</reference>
<dbReference type="EMBL" id="QMHM01000009">
    <property type="protein sequence ID" value="RAV79150.1"/>
    <property type="molecule type" value="Genomic_DNA"/>
</dbReference>
<evidence type="ECO:0000313" key="2">
    <source>
        <dbReference type="Proteomes" id="UP000251923"/>
    </source>
</evidence>
<protein>
    <submittedName>
        <fullName evidence="1">HK97 gp10 family phage protein</fullName>
    </submittedName>
</protein>
<accession>A0A329NW75</accession>
<dbReference type="Proteomes" id="UP000251923">
    <property type="component" value="Unassembled WGS sequence"/>
</dbReference>
<dbReference type="GeneID" id="86858501"/>